<sequence>MAILSKKTSRWIIVLTFLGIIILPAMMPSPLLRNSTLGTLGTICLLLQFLNLGTVDPNRNRKTDLIQAWVLIFFTILLLIVNFMV</sequence>
<name>A0ABW5J4C3_9BACT</name>
<proteinExistence type="predicted"/>
<dbReference type="Proteomes" id="UP001597510">
    <property type="component" value="Unassembled WGS sequence"/>
</dbReference>
<feature type="transmembrane region" description="Helical" evidence="1">
    <location>
        <begin position="65"/>
        <end position="84"/>
    </location>
</feature>
<comment type="caution">
    <text evidence="2">The sequence shown here is derived from an EMBL/GenBank/DDBJ whole genome shotgun (WGS) entry which is preliminary data.</text>
</comment>
<dbReference type="EMBL" id="JBHULC010000007">
    <property type="protein sequence ID" value="MFD2520681.1"/>
    <property type="molecule type" value="Genomic_DNA"/>
</dbReference>
<evidence type="ECO:0000313" key="2">
    <source>
        <dbReference type="EMBL" id="MFD2520681.1"/>
    </source>
</evidence>
<feature type="transmembrane region" description="Helical" evidence="1">
    <location>
        <begin position="12"/>
        <end position="29"/>
    </location>
</feature>
<keyword evidence="3" id="KW-1185">Reference proteome</keyword>
<protein>
    <submittedName>
        <fullName evidence="2">Uncharacterized protein</fullName>
    </submittedName>
</protein>
<keyword evidence="1" id="KW-1133">Transmembrane helix</keyword>
<evidence type="ECO:0000256" key="1">
    <source>
        <dbReference type="SAM" id="Phobius"/>
    </source>
</evidence>
<keyword evidence="1" id="KW-0812">Transmembrane</keyword>
<reference evidence="3" key="1">
    <citation type="journal article" date="2019" name="Int. J. Syst. Evol. Microbiol.">
        <title>The Global Catalogue of Microorganisms (GCM) 10K type strain sequencing project: providing services to taxonomists for standard genome sequencing and annotation.</title>
        <authorList>
            <consortium name="The Broad Institute Genomics Platform"/>
            <consortium name="The Broad Institute Genome Sequencing Center for Infectious Disease"/>
            <person name="Wu L."/>
            <person name="Ma J."/>
        </authorList>
    </citation>
    <scope>NUCLEOTIDE SEQUENCE [LARGE SCALE GENOMIC DNA]</scope>
    <source>
        <strain evidence="3">KCTC 52344</strain>
    </source>
</reference>
<gene>
    <name evidence="2" type="ORF">ACFSR2_07305</name>
</gene>
<keyword evidence="1" id="KW-0472">Membrane</keyword>
<organism evidence="2 3">
    <name type="scientific">Emticicia soli</name>
    <dbReference type="NCBI Taxonomy" id="2027878"/>
    <lineage>
        <taxon>Bacteria</taxon>
        <taxon>Pseudomonadati</taxon>
        <taxon>Bacteroidota</taxon>
        <taxon>Cytophagia</taxon>
        <taxon>Cytophagales</taxon>
        <taxon>Leadbetterellaceae</taxon>
        <taxon>Emticicia</taxon>
    </lineage>
</organism>
<accession>A0ABW5J4C3</accession>
<feature type="transmembrane region" description="Helical" evidence="1">
    <location>
        <begin position="35"/>
        <end position="53"/>
    </location>
</feature>
<evidence type="ECO:0000313" key="3">
    <source>
        <dbReference type="Proteomes" id="UP001597510"/>
    </source>
</evidence>